<dbReference type="GO" id="GO:0050832">
    <property type="term" value="P:defense response to fungus"/>
    <property type="evidence" value="ECO:0007669"/>
    <property type="project" value="TreeGrafter"/>
</dbReference>
<keyword evidence="3" id="KW-0611">Plant defense</keyword>
<dbReference type="Gene3D" id="1.10.530.10">
    <property type="match status" value="1"/>
</dbReference>
<dbReference type="SMART" id="SM00270">
    <property type="entry name" value="ChtBD1"/>
    <property type="match status" value="1"/>
</dbReference>
<evidence type="ECO:0000256" key="6">
    <source>
        <dbReference type="PROSITE-ProRule" id="PRU00261"/>
    </source>
</evidence>
<keyword evidence="10" id="KW-1185">Reference proteome</keyword>
<dbReference type="GO" id="GO:0005975">
    <property type="term" value="P:carbohydrate metabolic process"/>
    <property type="evidence" value="ECO:0007669"/>
    <property type="project" value="InterPro"/>
</dbReference>
<dbReference type="Gene3D" id="3.30.20.10">
    <property type="entry name" value="Endochitinase, domain 2"/>
    <property type="match status" value="1"/>
</dbReference>
<feature type="disulfide bond" evidence="5">
    <location>
        <begin position="291"/>
        <end position="325"/>
    </location>
</feature>
<dbReference type="InterPro" id="IPR001002">
    <property type="entry name" value="Chitin-bd_1"/>
</dbReference>
<dbReference type="PROSITE" id="PS00026">
    <property type="entry name" value="CHIT_BIND_I_1"/>
    <property type="match status" value="1"/>
</dbReference>
<dbReference type="PANTHER" id="PTHR22595:SF79">
    <property type="entry name" value="CHITINASE 12"/>
    <property type="match status" value="1"/>
</dbReference>
<dbReference type="PANTHER" id="PTHR22595">
    <property type="entry name" value="CHITINASE-RELATED"/>
    <property type="match status" value="1"/>
</dbReference>
<dbReference type="InterPro" id="IPR036861">
    <property type="entry name" value="Endochitinase-like_sf"/>
</dbReference>
<dbReference type="Gene3D" id="3.30.60.10">
    <property type="entry name" value="Endochitinase-like"/>
    <property type="match status" value="1"/>
</dbReference>
<dbReference type="EMBL" id="MVGT01003194">
    <property type="protein sequence ID" value="OVA05036.1"/>
    <property type="molecule type" value="Genomic_DNA"/>
</dbReference>
<evidence type="ECO:0000256" key="4">
    <source>
        <dbReference type="ARBA" id="ARBA00023157"/>
    </source>
</evidence>
<proteinExistence type="predicted"/>
<feature type="disulfide bond" evidence="5 6">
    <location>
        <begin position="31"/>
        <end position="45"/>
    </location>
</feature>
<dbReference type="AlphaFoldDB" id="A0A200Q3K4"/>
<sequence>MMIMSLSIGGALALVQCGRNAGGALCPGHQCCSIWGYCGDTDAYCNFEICQSQCHDHNDEHPTIPPPPPSSTAGGDHDGMNLNSLISRSTFDQLLRLPNYNHNDSRCDEGKNFYTYDAFVEAAKSFSSFAATGDTATRKREIAAFLAQASQQTTDGWVPVSGGGPSAITGYCFVQERNPRSNYCQQSTEWPCAPGESYFGRGAFQITWNYNYGEAGKALQLDLLNNPDRVAQDPIVSFKTALWFWMTPHYGKPSCHDVITGQWQPSPADIAARRLPGFGVTTNIINGAVECGHGYDDLEINKERADFFMVYCAIMRVSPGDNVNCYSQSPFS</sequence>
<keyword evidence="4 5" id="KW-1015">Disulfide bond</keyword>
<evidence type="ECO:0000259" key="8">
    <source>
        <dbReference type="PROSITE" id="PS50941"/>
    </source>
</evidence>
<feature type="disulfide bond" evidence="5">
    <location>
        <begin position="107"/>
        <end position="172"/>
    </location>
</feature>
<feature type="disulfide bond" evidence="5 6">
    <location>
        <begin position="26"/>
        <end position="38"/>
    </location>
</feature>
<keyword evidence="9" id="KW-0378">Hydrolase</keyword>
<gene>
    <name evidence="9" type="ORF">BVC80_1211g112</name>
</gene>
<dbReference type="PROSITE" id="PS00773">
    <property type="entry name" value="CHITINASE_19_1"/>
    <property type="match status" value="1"/>
</dbReference>
<feature type="region of interest" description="Disordered" evidence="7">
    <location>
        <begin position="58"/>
        <end position="79"/>
    </location>
</feature>
<evidence type="ECO:0000313" key="10">
    <source>
        <dbReference type="Proteomes" id="UP000195402"/>
    </source>
</evidence>
<feature type="disulfide bond" evidence="5 6">
    <location>
        <begin position="17"/>
        <end position="32"/>
    </location>
</feature>
<dbReference type="GO" id="GO:0016998">
    <property type="term" value="P:cell wall macromolecule catabolic process"/>
    <property type="evidence" value="ECO:0007669"/>
    <property type="project" value="InterPro"/>
</dbReference>
<dbReference type="GO" id="GO:0008061">
    <property type="term" value="F:chitin binding"/>
    <property type="evidence" value="ECO:0007669"/>
    <property type="project" value="UniProtKB-UniRule"/>
</dbReference>
<dbReference type="PIRSF" id="PIRSF001060">
    <property type="entry name" value="Endochitinase"/>
    <property type="match status" value="1"/>
</dbReference>
<dbReference type="PROSITE" id="PS00774">
    <property type="entry name" value="CHITINASE_19_2"/>
    <property type="match status" value="1"/>
</dbReference>
<dbReference type="PROSITE" id="PS50941">
    <property type="entry name" value="CHIT_BIND_I_2"/>
    <property type="match status" value="1"/>
</dbReference>
<evidence type="ECO:0000256" key="5">
    <source>
        <dbReference type="PIRSR" id="PIRSR001060-2"/>
    </source>
</evidence>
<dbReference type="InParanoid" id="A0A200Q3K4"/>
<comment type="caution">
    <text evidence="9">The sequence shown here is derived from an EMBL/GenBank/DDBJ whole genome shotgun (WGS) entry which is preliminary data.</text>
</comment>
<evidence type="ECO:0000256" key="1">
    <source>
        <dbReference type="ARBA" id="ARBA00022669"/>
    </source>
</evidence>
<dbReference type="Pfam" id="PF00182">
    <property type="entry name" value="Glyco_hydro_19"/>
    <property type="match status" value="1"/>
</dbReference>
<evidence type="ECO:0000256" key="3">
    <source>
        <dbReference type="ARBA" id="ARBA00022821"/>
    </source>
</evidence>
<dbReference type="FunFam" id="3.30.20.10:FF:000001">
    <property type="entry name" value="Endochitinase (Chitinase)"/>
    <property type="match status" value="1"/>
</dbReference>
<accession>A0A200Q3K4</accession>
<feature type="disulfide bond" evidence="5">
    <location>
        <begin position="184"/>
        <end position="192"/>
    </location>
</feature>
<dbReference type="InterPro" id="IPR016283">
    <property type="entry name" value="Glyco_hydro_19"/>
</dbReference>
<name>A0A200Q3K4_MACCD</name>
<dbReference type="STRING" id="56857.A0A200Q3K4"/>
<dbReference type="Pfam" id="PF00187">
    <property type="entry name" value="Chitin_bind_1"/>
    <property type="match status" value="1"/>
</dbReference>
<dbReference type="CDD" id="cd00325">
    <property type="entry name" value="chitinase_GH19"/>
    <property type="match status" value="1"/>
</dbReference>
<evidence type="ECO:0000313" key="9">
    <source>
        <dbReference type="EMBL" id="OVA05036.1"/>
    </source>
</evidence>
<dbReference type="InterPro" id="IPR023346">
    <property type="entry name" value="Lysozyme-like_dom_sf"/>
</dbReference>
<dbReference type="Proteomes" id="UP000195402">
    <property type="component" value="Unassembled WGS sequence"/>
</dbReference>
<dbReference type="SUPFAM" id="SSF53955">
    <property type="entry name" value="Lysozyme-like"/>
    <property type="match status" value="1"/>
</dbReference>
<feature type="disulfide bond" evidence="5 6">
    <location>
        <begin position="50"/>
        <end position="54"/>
    </location>
</feature>
<evidence type="ECO:0000256" key="2">
    <source>
        <dbReference type="ARBA" id="ARBA00022729"/>
    </source>
</evidence>
<dbReference type="GO" id="GO:0004568">
    <property type="term" value="F:chitinase activity"/>
    <property type="evidence" value="ECO:0007669"/>
    <property type="project" value="InterPro"/>
</dbReference>
<organism evidence="9 10">
    <name type="scientific">Macleaya cordata</name>
    <name type="common">Five-seeded plume-poppy</name>
    <name type="synonym">Bocconia cordata</name>
    <dbReference type="NCBI Taxonomy" id="56857"/>
    <lineage>
        <taxon>Eukaryota</taxon>
        <taxon>Viridiplantae</taxon>
        <taxon>Streptophyta</taxon>
        <taxon>Embryophyta</taxon>
        <taxon>Tracheophyta</taxon>
        <taxon>Spermatophyta</taxon>
        <taxon>Magnoliopsida</taxon>
        <taxon>Ranunculales</taxon>
        <taxon>Papaveraceae</taxon>
        <taxon>Papaveroideae</taxon>
        <taxon>Macleaya</taxon>
    </lineage>
</organism>
<evidence type="ECO:0000256" key="7">
    <source>
        <dbReference type="SAM" id="MobiDB-lite"/>
    </source>
</evidence>
<reference evidence="9 10" key="1">
    <citation type="journal article" date="2017" name="Mol. Plant">
        <title>The Genome of Medicinal Plant Macleaya cordata Provides New Insights into Benzylisoquinoline Alkaloids Metabolism.</title>
        <authorList>
            <person name="Liu X."/>
            <person name="Liu Y."/>
            <person name="Huang P."/>
            <person name="Ma Y."/>
            <person name="Qing Z."/>
            <person name="Tang Q."/>
            <person name="Cao H."/>
            <person name="Cheng P."/>
            <person name="Zheng Y."/>
            <person name="Yuan Z."/>
            <person name="Zhou Y."/>
            <person name="Liu J."/>
            <person name="Tang Z."/>
            <person name="Zhuo Y."/>
            <person name="Zhang Y."/>
            <person name="Yu L."/>
            <person name="Huang J."/>
            <person name="Yang P."/>
            <person name="Peng Q."/>
            <person name="Zhang J."/>
            <person name="Jiang W."/>
            <person name="Zhang Z."/>
            <person name="Lin K."/>
            <person name="Ro D.K."/>
            <person name="Chen X."/>
            <person name="Xiong X."/>
            <person name="Shang Y."/>
            <person name="Huang S."/>
            <person name="Zeng J."/>
        </authorList>
    </citation>
    <scope>NUCLEOTIDE SEQUENCE [LARGE SCALE GENOMIC DNA]</scope>
    <source>
        <strain evidence="10">cv. BLH2017</strain>
        <tissue evidence="9">Root</tissue>
    </source>
</reference>
<dbReference type="GO" id="GO:0006032">
    <property type="term" value="P:chitin catabolic process"/>
    <property type="evidence" value="ECO:0007669"/>
    <property type="project" value="InterPro"/>
</dbReference>
<keyword evidence="1 6" id="KW-0147">Chitin-binding</keyword>
<dbReference type="InterPro" id="IPR018371">
    <property type="entry name" value="Chitin-binding_1_CS"/>
</dbReference>
<feature type="domain" description="Chitin-binding type-1" evidence="8">
    <location>
        <begin position="14"/>
        <end position="56"/>
    </location>
</feature>
<keyword evidence="2" id="KW-0732">Signal</keyword>
<dbReference type="OMA" id="CHEGRCC"/>
<dbReference type="OrthoDB" id="5985073at2759"/>
<dbReference type="CDD" id="cd00035">
    <property type="entry name" value="ChtBD1"/>
    <property type="match status" value="1"/>
</dbReference>
<protein>
    <submittedName>
        <fullName evidence="9">Glycoside hydrolase</fullName>
    </submittedName>
</protein>
<dbReference type="InterPro" id="IPR000726">
    <property type="entry name" value="Glyco_hydro_19_cat"/>
</dbReference>
<dbReference type="SUPFAM" id="SSF57016">
    <property type="entry name" value="Plant lectins/antimicrobial peptides"/>
    <property type="match status" value="1"/>
</dbReference>